<evidence type="ECO:0000313" key="3">
    <source>
        <dbReference type="EMBL" id="RDK01729.1"/>
    </source>
</evidence>
<accession>A0A370N7Y7</accession>
<dbReference type="InterPro" id="IPR018376">
    <property type="entry name" value="Enoyl-CoA_hyd/isom_CS"/>
</dbReference>
<protein>
    <submittedName>
        <fullName evidence="3">Enoyl-CoA hydratase/isomerase family protein</fullName>
    </submittedName>
</protein>
<dbReference type="InterPro" id="IPR001753">
    <property type="entry name" value="Enoyl-CoA_hydra/iso"/>
</dbReference>
<dbReference type="PANTHER" id="PTHR43802">
    <property type="entry name" value="ENOYL-COA HYDRATASE"/>
    <property type="match status" value="1"/>
</dbReference>
<dbReference type="PROSITE" id="PS00166">
    <property type="entry name" value="ENOYL_COA_HYDRATASE"/>
    <property type="match status" value="1"/>
</dbReference>
<proteinExistence type="inferred from homology"/>
<keyword evidence="3" id="KW-0413">Isomerase</keyword>
<evidence type="ECO:0000256" key="1">
    <source>
        <dbReference type="ARBA" id="ARBA00005254"/>
    </source>
</evidence>
<sequence>MEKLLCETKNRITKITINRPDARNAIDQDVHSLLIAAFSQFRDDPEADVAILTGQGEAFCAGMDLKKFVPTVIGASPQDIQDIAKMGLGGITRGLHRIDKPIIAAVNGWAMAAGFELALASDIRIASEEAVFCSSEARRGFHHCDGGIPRLVNTCGVGPALELLLTADPITAERAYQLNLVSSVVAHNSLMDAAEDMAARLLRNDQAAIRSAKLTILNMIGRGLDDQLHQEAVAGYSRMASGKDVAARLNQFYNKTDPQRIGDFKRKESAV</sequence>
<gene>
    <name evidence="3" type="ORF">DLM46_15290</name>
</gene>
<dbReference type="GO" id="GO:0016853">
    <property type="term" value="F:isomerase activity"/>
    <property type="evidence" value="ECO:0007669"/>
    <property type="project" value="UniProtKB-KW"/>
</dbReference>
<organism evidence="3 4">
    <name type="scientific">Paraburkholderia lacunae</name>
    <dbReference type="NCBI Taxonomy" id="2211104"/>
    <lineage>
        <taxon>Bacteria</taxon>
        <taxon>Pseudomonadati</taxon>
        <taxon>Pseudomonadota</taxon>
        <taxon>Betaproteobacteria</taxon>
        <taxon>Burkholderiales</taxon>
        <taxon>Burkholderiaceae</taxon>
        <taxon>Paraburkholderia</taxon>
    </lineage>
</organism>
<comment type="caution">
    <text evidence="3">The sequence shown here is derived from an EMBL/GenBank/DDBJ whole genome shotgun (WGS) entry which is preliminary data.</text>
</comment>
<evidence type="ECO:0000313" key="4">
    <source>
        <dbReference type="Proteomes" id="UP000254875"/>
    </source>
</evidence>
<dbReference type="InterPro" id="IPR029045">
    <property type="entry name" value="ClpP/crotonase-like_dom_sf"/>
</dbReference>
<dbReference type="SUPFAM" id="SSF52096">
    <property type="entry name" value="ClpP/crotonase"/>
    <property type="match status" value="1"/>
</dbReference>
<dbReference type="Pfam" id="PF00378">
    <property type="entry name" value="ECH_1"/>
    <property type="match status" value="1"/>
</dbReference>
<dbReference type="Gene3D" id="3.90.226.10">
    <property type="entry name" value="2-enoyl-CoA Hydratase, Chain A, domain 1"/>
    <property type="match status" value="1"/>
</dbReference>
<dbReference type="Proteomes" id="UP000254875">
    <property type="component" value="Unassembled WGS sequence"/>
</dbReference>
<dbReference type="EMBL" id="QHKS01000009">
    <property type="protein sequence ID" value="RDK01729.1"/>
    <property type="molecule type" value="Genomic_DNA"/>
</dbReference>
<evidence type="ECO:0000256" key="2">
    <source>
        <dbReference type="RuleBase" id="RU003707"/>
    </source>
</evidence>
<reference evidence="4" key="1">
    <citation type="submission" date="2018-05" db="EMBL/GenBank/DDBJ databases">
        <authorList>
            <person name="Feng T."/>
        </authorList>
    </citation>
    <scope>NUCLEOTIDE SEQUENCE [LARGE SCALE GENOMIC DNA]</scope>
    <source>
        <strain evidence="4">S27</strain>
    </source>
</reference>
<dbReference type="PANTHER" id="PTHR43802:SF1">
    <property type="entry name" value="IP11341P-RELATED"/>
    <property type="match status" value="1"/>
</dbReference>
<keyword evidence="4" id="KW-1185">Reference proteome</keyword>
<dbReference type="CDD" id="cd06558">
    <property type="entry name" value="crotonase-like"/>
    <property type="match status" value="1"/>
</dbReference>
<dbReference type="AlphaFoldDB" id="A0A370N7Y7"/>
<comment type="similarity">
    <text evidence="1 2">Belongs to the enoyl-CoA hydratase/isomerase family.</text>
</comment>
<dbReference type="OrthoDB" id="9774843at2"/>
<dbReference type="RefSeq" id="WP_115101803.1">
    <property type="nucleotide sequence ID" value="NZ_QHKS01000009.1"/>
</dbReference>
<name>A0A370N7Y7_9BURK</name>